<name>A0A5B9Q650_9BACT</name>
<dbReference type="InterPro" id="IPR024370">
    <property type="entry name" value="PBP_domain"/>
</dbReference>
<dbReference type="GO" id="GO:0006817">
    <property type="term" value="P:phosphate ion transport"/>
    <property type="evidence" value="ECO:0007669"/>
    <property type="project" value="UniProtKB-UniRule"/>
</dbReference>
<dbReference type="KEGG" id="bgok:Pr1d_01530"/>
<keyword evidence="2 4" id="KW-0813">Transport</keyword>
<dbReference type="InterPro" id="IPR050811">
    <property type="entry name" value="Phosphate_ABC_transporter"/>
</dbReference>
<dbReference type="PANTHER" id="PTHR30570:SF1">
    <property type="entry name" value="PHOSPHATE-BINDING PROTEIN PSTS"/>
    <property type="match status" value="1"/>
</dbReference>
<dbReference type="Gene3D" id="3.40.190.10">
    <property type="entry name" value="Periplasmic binding protein-like II"/>
    <property type="match status" value="2"/>
</dbReference>
<protein>
    <recommendedName>
        <fullName evidence="4">Phosphate-binding protein</fullName>
    </recommendedName>
</protein>
<keyword evidence="3" id="KW-0732">Signal</keyword>
<keyword evidence="4" id="KW-0592">Phosphate transport</keyword>
<evidence type="ECO:0000256" key="2">
    <source>
        <dbReference type="ARBA" id="ARBA00022448"/>
    </source>
</evidence>
<dbReference type="PANTHER" id="PTHR30570">
    <property type="entry name" value="PERIPLASMIC PHOSPHATE BINDING COMPONENT OF PHOSPHATE ABC TRANSPORTER"/>
    <property type="match status" value="1"/>
</dbReference>
<evidence type="ECO:0000256" key="1">
    <source>
        <dbReference type="ARBA" id="ARBA00008725"/>
    </source>
</evidence>
<dbReference type="EMBL" id="CP042913">
    <property type="protein sequence ID" value="QEG32892.1"/>
    <property type="molecule type" value="Genomic_DNA"/>
</dbReference>
<comment type="function">
    <text evidence="4">Involved in the system for phosphate transport across the cytoplasmic membrane.</text>
</comment>
<feature type="domain" description="PBP" evidence="5">
    <location>
        <begin position="27"/>
        <end position="283"/>
    </location>
</feature>
<organism evidence="6 7">
    <name type="scientific">Bythopirellula goksoeyrii</name>
    <dbReference type="NCBI Taxonomy" id="1400387"/>
    <lineage>
        <taxon>Bacteria</taxon>
        <taxon>Pseudomonadati</taxon>
        <taxon>Planctomycetota</taxon>
        <taxon>Planctomycetia</taxon>
        <taxon>Pirellulales</taxon>
        <taxon>Lacipirellulaceae</taxon>
        <taxon>Bythopirellula</taxon>
    </lineage>
</organism>
<evidence type="ECO:0000256" key="3">
    <source>
        <dbReference type="ARBA" id="ARBA00022729"/>
    </source>
</evidence>
<dbReference type="Pfam" id="PF12849">
    <property type="entry name" value="PBP_like_2"/>
    <property type="match status" value="1"/>
</dbReference>
<accession>A0A5B9Q650</accession>
<dbReference type="SUPFAM" id="SSF53850">
    <property type="entry name" value="Periplasmic binding protein-like II"/>
    <property type="match status" value="1"/>
</dbReference>
<evidence type="ECO:0000256" key="4">
    <source>
        <dbReference type="RuleBase" id="RU367119"/>
    </source>
</evidence>
<dbReference type="OrthoDB" id="9790048at2"/>
<reference evidence="6 7" key="1">
    <citation type="submission" date="2019-08" db="EMBL/GenBank/DDBJ databases">
        <title>Deep-cultivation of Planctomycetes and their phenomic and genomic characterization uncovers novel biology.</title>
        <authorList>
            <person name="Wiegand S."/>
            <person name="Jogler M."/>
            <person name="Boedeker C."/>
            <person name="Pinto D."/>
            <person name="Vollmers J."/>
            <person name="Rivas-Marin E."/>
            <person name="Kohn T."/>
            <person name="Peeters S.H."/>
            <person name="Heuer A."/>
            <person name="Rast P."/>
            <person name="Oberbeckmann S."/>
            <person name="Bunk B."/>
            <person name="Jeske O."/>
            <person name="Meyerdierks A."/>
            <person name="Storesund J.E."/>
            <person name="Kallscheuer N."/>
            <person name="Luecker S."/>
            <person name="Lage O.M."/>
            <person name="Pohl T."/>
            <person name="Merkel B.J."/>
            <person name="Hornburger P."/>
            <person name="Mueller R.-W."/>
            <person name="Bruemmer F."/>
            <person name="Labrenz M."/>
            <person name="Spormann A.M."/>
            <person name="Op den Camp H."/>
            <person name="Overmann J."/>
            <person name="Amann R."/>
            <person name="Jetten M.S.M."/>
            <person name="Mascher T."/>
            <person name="Medema M.H."/>
            <person name="Devos D.P."/>
            <person name="Kaster A.-K."/>
            <person name="Ovreas L."/>
            <person name="Rohde M."/>
            <person name="Galperin M.Y."/>
            <person name="Jogler C."/>
        </authorList>
    </citation>
    <scope>NUCLEOTIDE SEQUENCE [LARGE SCALE GENOMIC DNA]</scope>
    <source>
        <strain evidence="6 7">Pr1d</strain>
    </source>
</reference>
<keyword evidence="7" id="KW-1185">Reference proteome</keyword>
<dbReference type="InterPro" id="IPR011862">
    <property type="entry name" value="Phos-bd"/>
</dbReference>
<dbReference type="NCBIfam" id="TIGR02136">
    <property type="entry name" value="ptsS_2"/>
    <property type="match status" value="1"/>
</dbReference>
<evidence type="ECO:0000313" key="7">
    <source>
        <dbReference type="Proteomes" id="UP000323917"/>
    </source>
</evidence>
<dbReference type="CDD" id="cd13654">
    <property type="entry name" value="PBP2_phosphate_like_2"/>
    <property type="match status" value="1"/>
</dbReference>
<sequence length="316" mass="34170">MVLACLLLIAGCSKSAITPSESGSPSVEGTASPSGSIRIDGSSTVFPISMAVAEEFGSAFPKIKVPVKQSGTGGGMKQFTVGEVDICDASREIKESEVEACKANGVEYIELTVAFDGMAVVANPENDWCDCITVEQLKNIWRPESDGQITKWSDVNPDWPDEELKLYGPGTDSGTFEYFTEAVVGEARASRPDYTASENDNALVRGVAADKGALGYFGYAYFAENKDQLKLLSVNDGKDCVAPSEETVRDGTYTPLSRPLFIYVSKESLTRPEVVKFIKFYLDNVEQLSSEVGYVPITEAVAKENNKLLEEALNKS</sequence>
<evidence type="ECO:0000259" key="5">
    <source>
        <dbReference type="Pfam" id="PF12849"/>
    </source>
</evidence>
<dbReference type="AlphaFoldDB" id="A0A5B9Q650"/>
<dbReference type="GO" id="GO:0042301">
    <property type="term" value="F:phosphate ion binding"/>
    <property type="evidence" value="ECO:0007669"/>
    <property type="project" value="UniProtKB-UniRule"/>
</dbReference>
<gene>
    <name evidence="6" type="primary">pstS</name>
    <name evidence="6" type="ORF">Pr1d_01530</name>
</gene>
<dbReference type="Proteomes" id="UP000323917">
    <property type="component" value="Chromosome"/>
</dbReference>
<proteinExistence type="inferred from homology"/>
<evidence type="ECO:0000313" key="6">
    <source>
        <dbReference type="EMBL" id="QEG32892.1"/>
    </source>
</evidence>
<comment type="similarity">
    <text evidence="1 4">Belongs to the PstS family.</text>
</comment>